<reference evidence="1" key="2">
    <citation type="submission" date="2025-09" db="UniProtKB">
        <authorList>
            <consortium name="Ensembl"/>
        </authorList>
    </citation>
    <scope>IDENTIFICATION</scope>
</reference>
<dbReference type="Proteomes" id="UP000694564">
    <property type="component" value="Chromosome 9"/>
</dbReference>
<evidence type="ECO:0000313" key="2">
    <source>
        <dbReference type="Proteomes" id="UP000694564"/>
    </source>
</evidence>
<dbReference type="OrthoDB" id="9837474at2759"/>
<dbReference type="GeneTree" id="ENSGT01150000287016"/>
<reference evidence="1" key="1">
    <citation type="submission" date="2025-08" db="UniProtKB">
        <authorList>
            <consortium name="Ensembl"/>
        </authorList>
    </citation>
    <scope>IDENTIFICATION</scope>
</reference>
<proteinExistence type="predicted"/>
<accession>A0A8D2JGM7</accession>
<name>A0A8D2JGM7_SCIVU</name>
<dbReference type="Ensembl" id="ENSSVLT00005016242.1">
    <property type="protein sequence ID" value="ENSSVLP00005014642.1"/>
    <property type="gene ID" value="ENSSVLG00005011737.1"/>
</dbReference>
<protein>
    <submittedName>
        <fullName evidence="1">Uncharacterized protein</fullName>
    </submittedName>
</protein>
<evidence type="ECO:0000313" key="1">
    <source>
        <dbReference type="Ensembl" id="ENSSVLP00005014642.1"/>
    </source>
</evidence>
<keyword evidence="2" id="KW-1185">Reference proteome</keyword>
<sequence length="234" mass="25266">MYSLTGNGQRAEEGQDESRALVGAFPGEGAAFLEVACPSGSLVQGDSPLGDPWEASYQEAGPSCLEGCPSAHRWWRTPTAWWVLGWSPCNTGSGSSYSSCNSTSSLWVITCWDGPPTPRTGPARPAGAWGIGTPAGIPLPAALQFLGLWQLRRVVLERCQYLGGGPSTVIETRFSPQSSTRPRTHFSSLSACLEFFGLIFLNSSQSQRIKFICLSKALKVPMKIRPSCRMHLIL</sequence>
<organism evidence="1 2">
    <name type="scientific">Sciurus vulgaris</name>
    <name type="common">Eurasian red squirrel</name>
    <dbReference type="NCBI Taxonomy" id="55149"/>
    <lineage>
        <taxon>Eukaryota</taxon>
        <taxon>Metazoa</taxon>
        <taxon>Chordata</taxon>
        <taxon>Craniata</taxon>
        <taxon>Vertebrata</taxon>
        <taxon>Euteleostomi</taxon>
        <taxon>Mammalia</taxon>
        <taxon>Eutheria</taxon>
        <taxon>Euarchontoglires</taxon>
        <taxon>Glires</taxon>
        <taxon>Rodentia</taxon>
        <taxon>Sciuromorpha</taxon>
        <taxon>Sciuridae</taxon>
        <taxon>Sciurinae</taxon>
        <taxon>Sciurini</taxon>
        <taxon>Sciurus</taxon>
    </lineage>
</organism>
<dbReference type="AlphaFoldDB" id="A0A8D2JGM7"/>